<name>A0A7J6H4Z0_CANSA</name>
<evidence type="ECO:0000313" key="7">
    <source>
        <dbReference type="EMBL" id="KAF4390342.1"/>
    </source>
</evidence>
<dbReference type="SMART" id="SM00774">
    <property type="entry name" value="WRKY"/>
    <property type="match status" value="1"/>
</dbReference>
<evidence type="ECO:0000256" key="5">
    <source>
        <dbReference type="ARBA" id="ARBA00023242"/>
    </source>
</evidence>
<dbReference type="Pfam" id="PF03106">
    <property type="entry name" value="WRKY"/>
    <property type="match status" value="1"/>
</dbReference>
<dbReference type="GO" id="GO:0005634">
    <property type="term" value="C:nucleus"/>
    <property type="evidence" value="ECO:0007669"/>
    <property type="project" value="UniProtKB-SubCell"/>
</dbReference>
<protein>
    <recommendedName>
        <fullName evidence="6">WRKY domain-containing protein</fullName>
    </recommendedName>
</protein>
<keyword evidence="4" id="KW-0804">Transcription</keyword>
<dbReference type="Proteomes" id="UP000583929">
    <property type="component" value="Unassembled WGS sequence"/>
</dbReference>
<evidence type="ECO:0000256" key="1">
    <source>
        <dbReference type="ARBA" id="ARBA00004123"/>
    </source>
</evidence>
<keyword evidence="2" id="KW-0805">Transcription regulation</keyword>
<dbReference type="PANTHER" id="PTHR31429:SF105">
    <property type="entry name" value="WRKY DOMAIN-CONTAINING PROTEIN"/>
    <property type="match status" value="1"/>
</dbReference>
<dbReference type="InterPro" id="IPR036576">
    <property type="entry name" value="WRKY_dom_sf"/>
</dbReference>
<evidence type="ECO:0000256" key="4">
    <source>
        <dbReference type="ARBA" id="ARBA00023163"/>
    </source>
</evidence>
<reference evidence="7 8" key="1">
    <citation type="journal article" date="2020" name="bioRxiv">
        <title>Sequence and annotation of 42 cannabis genomes reveals extensive copy number variation in cannabinoid synthesis and pathogen resistance genes.</title>
        <authorList>
            <person name="Mckernan K.J."/>
            <person name="Helbert Y."/>
            <person name="Kane L.T."/>
            <person name="Ebling H."/>
            <person name="Zhang L."/>
            <person name="Liu B."/>
            <person name="Eaton Z."/>
            <person name="Mclaughlin S."/>
            <person name="Kingan S."/>
            <person name="Baybayan P."/>
            <person name="Concepcion G."/>
            <person name="Jordan M."/>
            <person name="Riva A."/>
            <person name="Barbazuk W."/>
            <person name="Harkins T."/>
        </authorList>
    </citation>
    <scope>NUCLEOTIDE SEQUENCE [LARGE SCALE GENOMIC DNA]</scope>
    <source>
        <strain evidence="8">cv. Jamaican Lion 4</strain>
        <tissue evidence="7">Leaf</tissue>
    </source>
</reference>
<proteinExistence type="predicted"/>
<gene>
    <name evidence="7" type="ORF">G4B88_024348</name>
</gene>
<organism evidence="7 8">
    <name type="scientific">Cannabis sativa</name>
    <name type="common">Hemp</name>
    <name type="synonym">Marijuana</name>
    <dbReference type="NCBI Taxonomy" id="3483"/>
    <lineage>
        <taxon>Eukaryota</taxon>
        <taxon>Viridiplantae</taxon>
        <taxon>Streptophyta</taxon>
        <taxon>Embryophyta</taxon>
        <taxon>Tracheophyta</taxon>
        <taxon>Spermatophyta</taxon>
        <taxon>Magnoliopsida</taxon>
        <taxon>eudicotyledons</taxon>
        <taxon>Gunneridae</taxon>
        <taxon>Pentapetalae</taxon>
        <taxon>rosids</taxon>
        <taxon>fabids</taxon>
        <taxon>Rosales</taxon>
        <taxon>Cannabaceae</taxon>
        <taxon>Cannabis</taxon>
    </lineage>
</organism>
<dbReference type="InterPro" id="IPR044810">
    <property type="entry name" value="WRKY_plant"/>
</dbReference>
<dbReference type="InterPro" id="IPR003657">
    <property type="entry name" value="WRKY_dom"/>
</dbReference>
<accession>A0A7J6H4Z0</accession>
<dbReference type="Gene3D" id="2.20.25.80">
    <property type="entry name" value="WRKY domain"/>
    <property type="match status" value="1"/>
</dbReference>
<evidence type="ECO:0000256" key="2">
    <source>
        <dbReference type="ARBA" id="ARBA00023015"/>
    </source>
</evidence>
<evidence type="ECO:0000256" key="3">
    <source>
        <dbReference type="ARBA" id="ARBA00023125"/>
    </source>
</evidence>
<keyword evidence="3" id="KW-0238">DNA-binding</keyword>
<keyword evidence="8" id="KW-1185">Reference proteome</keyword>
<dbReference type="PROSITE" id="PS50811">
    <property type="entry name" value="WRKY"/>
    <property type="match status" value="1"/>
</dbReference>
<dbReference type="SUPFAM" id="SSF118290">
    <property type="entry name" value="WRKY DNA-binding domain"/>
    <property type="match status" value="1"/>
</dbReference>
<comment type="subcellular location">
    <subcellularLocation>
        <location evidence="1">Nucleus</location>
    </subcellularLocation>
</comment>
<dbReference type="AlphaFoldDB" id="A0A7J6H4Z0"/>
<keyword evidence="5" id="KW-0539">Nucleus</keyword>
<evidence type="ECO:0000259" key="6">
    <source>
        <dbReference type="PROSITE" id="PS50811"/>
    </source>
</evidence>
<sequence length="284" mass="33217">MESKWTKNSLDLNLKPFQHLTEVTDGDGDDEDVEHYNNKNDDEILLAEEVNRMSSENKKLSEMLSVMWENYNKLQTKVRELMINNNIDHNHNNNYEQYYSSLLTPRKRKLLLDGEEDEDYYKSNIITTDEVNNQYYYNYSPNKEINYKSKVSTIYVRTDSSSDDHHDHNKTLVVKDGYQWRKYGQKVTRDNPSPRAYFKCSFAPNCPVKKKVREHMHNNSHNIKKSSMVRSLANNSTITLDHHDHGPVLHQFLVNQMASSLTKDSNFTAALAAALFQEKKSIIN</sequence>
<dbReference type="GO" id="GO:0003700">
    <property type="term" value="F:DNA-binding transcription factor activity"/>
    <property type="evidence" value="ECO:0007669"/>
    <property type="project" value="InterPro"/>
</dbReference>
<evidence type="ECO:0000313" key="8">
    <source>
        <dbReference type="Proteomes" id="UP000583929"/>
    </source>
</evidence>
<dbReference type="EMBL" id="JAATIQ010000063">
    <property type="protein sequence ID" value="KAF4390342.1"/>
    <property type="molecule type" value="Genomic_DNA"/>
</dbReference>
<comment type="caution">
    <text evidence="7">The sequence shown here is derived from an EMBL/GenBank/DDBJ whole genome shotgun (WGS) entry which is preliminary data.</text>
</comment>
<dbReference type="GO" id="GO:0043565">
    <property type="term" value="F:sequence-specific DNA binding"/>
    <property type="evidence" value="ECO:0007669"/>
    <property type="project" value="InterPro"/>
</dbReference>
<feature type="domain" description="WRKY" evidence="6">
    <location>
        <begin position="169"/>
        <end position="218"/>
    </location>
</feature>
<dbReference type="PANTHER" id="PTHR31429">
    <property type="entry name" value="WRKY TRANSCRIPTION FACTOR 36-RELATED"/>
    <property type="match status" value="1"/>
</dbReference>